<organism evidence="1 2">
    <name type="scientific">Ixodes persulcatus</name>
    <name type="common">Taiga tick</name>
    <dbReference type="NCBI Taxonomy" id="34615"/>
    <lineage>
        <taxon>Eukaryota</taxon>
        <taxon>Metazoa</taxon>
        <taxon>Ecdysozoa</taxon>
        <taxon>Arthropoda</taxon>
        <taxon>Chelicerata</taxon>
        <taxon>Arachnida</taxon>
        <taxon>Acari</taxon>
        <taxon>Parasitiformes</taxon>
        <taxon>Ixodida</taxon>
        <taxon>Ixodoidea</taxon>
        <taxon>Ixodidae</taxon>
        <taxon>Ixodinae</taxon>
        <taxon>Ixodes</taxon>
    </lineage>
</organism>
<evidence type="ECO:0000313" key="1">
    <source>
        <dbReference type="EMBL" id="KAG0423323.1"/>
    </source>
</evidence>
<protein>
    <submittedName>
        <fullName evidence="1">Uncharacterized protein</fullName>
    </submittedName>
</protein>
<comment type="caution">
    <text evidence="1">The sequence shown here is derived from an EMBL/GenBank/DDBJ whole genome shotgun (WGS) entry which is preliminary data.</text>
</comment>
<reference evidence="1 2" key="1">
    <citation type="journal article" date="2020" name="Cell">
        <title>Large-Scale Comparative Analyses of Tick Genomes Elucidate Their Genetic Diversity and Vector Capacities.</title>
        <authorList>
            <consortium name="Tick Genome and Microbiome Consortium (TIGMIC)"/>
            <person name="Jia N."/>
            <person name="Wang J."/>
            <person name="Shi W."/>
            <person name="Du L."/>
            <person name="Sun Y."/>
            <person name="Zhan W."/>
            <person name="Jiang J.F."/>
            <person name="Wang Q."/>
            <person name="Zhang B."/>
            <person name="Ji P."/>
            <person name="Bell-Sakyi L."/>
            <person name="Cui X.M."/>
            <person name="Yuan T.T."/>
            <person name="Jiang B.G."/>
            <person name="Yang W.F."/>
            <person name="Lam T.T."/>
            <person name="Chang Q.C."/>
            <person name="Ding S.J."/>
            <person name="Wang X.J."/>
            <person name="Zhu J.G."/>
            <person name="Ruan X.D."/>
            <person name="Zhao L."/>
            <person name="Wei J.T."/>
            <person name="Ye R.Z."/>
            <person name="Que T.C."/>
            <person name="Du C.H."/>
            <person name="Zhou Y.H."/>
            <person name="Cheng J.X."/>
            <person name="Dai P.F."/>
            <person name="Guo W.B."/>
            <person name="Han X.H."/>
            <person name="Huang E.J."/>
            <person name="Li L.F."/>
            <person name="Wei W."/>
            <person name="Gao Y.C."/>
            <person name="Liu J.Z."/>
            <person name="Shao H.Z."/>
            <person name="Wang X."/>
            <person name="Wang C.C."/>
            <person name="Yang T.C."/>
            <person name="Huo Q.B."/>
            <person name="Li W."/>
            <person name="Chen H.Y."/>
            <person name="Chen S.E."/>
            <person name="Zhou L.G."/>
            <person name="Ni X.B."/>
            <person name="Tian J.H."/>
            <person name="Sheng Y."/>
            <person name="Liu T."/>
            <person name="Pan Y.S."/>
            <person name="Xia L.Y."/>
            <person name="Li J."/>
            <person name="Zhao F."/>
            <person name="Cao W.C."/>
        </authorList>
    </citation>
    <scope>NUCLEOTIDE SEQUENCE [LARGE SCALE GENOMIC DNA]</scope>
    <source>
        <strain evidence="1">Iper-2018</strain>
    </source>
</reference>
<gene>
    <name evidence="1" type="ORF">HPB47_000892</name>
</gene>
<name>A0AC60PQH8_IXOPE</name>
<sequence>MAATDAVVCVRDDASSSSEVEVLRANLHDERAACEWVEQYGLRTNTSWIVDSVKPTKRCQRMVLHKTWCCKQHRRNKSPAKPRVDCPAKIDIKIKTINRHTRRTDPLFLRRDIPLPAVIKLCHQKEHSHSTESADALRRLTPLSETKRTFFGYFNDGMSPAKAIKLHESKLLAREEGLALLANAAVNPLPSAVYYWHKLWREGYCGRDVDPLEKPAEKVPVDMQQESAIPQERAQPTAEPPAAAVTFVAPCGNRLQGVASNQESPPASKRPRALSTEQPHVLQPCEGTQRNPGLSSKPAAPKGQPLVMATEEPMEQSGPKSDEDEPSPPVRPTDIRQPAETPKAVLLPRTNRATQQGQLEAPVQSVALLVMEGRARRRSTVHQNPRQAFSSNAVSAPMSRGISMESSVTWLSIAINISSASSAQSPLPKDKT</sequence>
<proteinExistence type="predicted"/>
<evidence type="ECO:0000313" key="2">
    <source>
        <dbReference type="Proteomes" id="UP000805193"/>
    </source>
</evidence>
<accession>A0AC60PQH8</accession>
<dbReference type="EMBL" id="JABSTQ010010113">
    <property type="protein sequence ID" value="KAG0423323.1"/>
    <property type="molecule type" value="Genomic_DNA"/>
</dbReference>
<keyword evidence="2" id="KW-1185">Reference proteome</keyword>
<dbReference type="Proteomes" id="UP000805193">
    <property type="component" value="Unassembled WGS sequence"/>
</dbReference>